<keyword evidence="3" id="KW-1185">Reference proteome</keyword>
<reference evidence="2" key="2">
    <citation type="submission" date="2021-09" db="EMBL/GenBank/DDBJ databases">
        <authorList>
            <person name="Jia N."/>
            <person name="Wang J."/>
            <person name="Shi W."/>
            <person name="Du L."/>
            <person name="Sun Y."/>
            <person name="Zhan W."/>
            <person name="Jiang J."/>
            <person name="Wang Q."/>
            <person name="Zhang B."/>
            <person name="Ji P."/>
            <person name="Sakyi L.B."/>
            <person name="Cui X."/>
            <person name="Yuan T."/>
            <person name="Jiang B."/>
            <person name="Yang W."/>
            <person name="Lam T.T.-Y."/>
            <person name="Chang Q."/>
            <person name="Ding S."/>
            <person name="Wang X."/>
            <person name="Zhu J."/>
            <person name="Ruan X."/>
            <person name="Zhao L."/>
            <person name="Wei J."/>
            <person name="Que T."/>
            <person name="Du C."/>
            <person name="Cheng J."/>
            <person name="Dai P."/>
            <person name="Han X."/>
            <person name="Huang E."/>
            <person name="Gao Y."/>
            <person name="Liu J."/>
            <person name="Shao H."/>
            <person name="Ye R."/>
            <person name="Li L."/>
            <person name="Wei W."/>
            <person name="Wang X."/>
            <person name="Wang C."/>
            <person name="Huo Q."/>
            <person name="Li W."/>
            <person name="Guo W."/>
            <person name="Chen H."/>
            <person name="Chen S."/>
            <person name="Zhou L."/>
            <person name="Zhou L."/>
            <person name="Ni X."/>
            <person name="Tian J."/>
            <person name="Zhou Y."/>
            <person name="Sheng Y."/>
            <person name="Liu T."/>
            <person name="Pan Y."/>
            <person name="Xia L."/>
            <person name="Li J."/>
            <person name="Zhao F."/>
            <person name="Cao W."/>
        </authorList>
    </citation>
    <scope>NUCLEOTIDE SEQUENCE</scope>
    <source>
        <strain evidence="2">Rmic-2018</strain>
        <tissue evidence="2">Larvae</tissue>
    </source>
</reference>
<gene>
    <name evidence="2" type="ORF">HPB51_014642</name>
</gene>
<evidence type="ECO:0000313" key="2">
    <source>
        <dbReference type="EMBL" id="KAH8041361.1"/>
    </source>
</evidence>
<organism evidence="2 3">
    <name type="scientific">Rhipicephalus microplus</name>
    <name type="common">Cattle tick</name>
    <name type="synonym">Boophilus microplus</name>
    <dbReference type="NCBI Taxonomy" id="6941"/>
    <lineage>
        <taxon>Eukaryota</taxon>
        <taxon>Metazoa</taxon>
        <taxon>Ecdysozoa</taxon>
        <taxon>Arthropoda</taxon>
        <taxon>Chelicerata</taxon>
        <taxon>Arachnida</taxon>
        <taxon>Acari</taxon>
        <taxon>Parasitiformes</taxon>
        <taxon>Ixodida</taxon>
        <taxon>Ixodoidea</taxon>
        <taxon>Ixodidae</taxon>
        <taxon>Rhipicephalinae</taxon>
        <taxon>Rhipicephalus</taxon>
        <taxon>Boophilus</taxon>
    </lineage>
</organism>
<reference evidence="2" key="1">
    <citation type="journal article" date="2020" name="Cell">
        <title>Large-Scale Comparative Analyses of Tick Genomes Elucidate Their Genetic Diversity and Vector Capacities.</title>
        <authorList>
            <consortium name="Tick Genome and Microbiome Consortium (TIGMIC)"/>
            <person name="Jia N."/>
            <person name="Wang J."/>
            <person name="Shi W."/>
            <person name="Du L."/>
            <person name="Sun Y."/>
            <person name="Zhan W."/>
            <person name="Jiang J.F."/>
            <person name="Wang Q."/>
            <person name="Zhang B."/>
            <person name="Ji P."/>
            <person name="Bell-Sakyi L."/>
            <person name="Cui X.M."/>
            <person name="Yuan T.T."/>
            <person name="Jiang B.G."/>
            <person name="Yang W.F."/>
            <person name="Lam T.T."/>
            <person name="Chang Q.C."/>
            <person name="Ding S.J."/>
            <person name="Wang X.J."/>
            <person name="Zhu J.G."/>
            <person name="Ruan X.D."/>
            <person name="Zhao L."/>
            <person name="Wei J.T."/>
            <person name="Ye R.Z."/>
            <person name="Que T.C."/>
            <person name="Du C.H."/>
            <person name="Zhou Y.H."/>
            <person name="Cheng J.X."/>
            <person name="Dai P.F."/>
            <person name="Guo W.B."/>
            <person name="Han X.H."/>
            <person name="Huang E.J."/>
            <person name="Li L.F."/>
            <person name="Wei W."/>
            <person name="Gao Y.C."/>
            <person name="Liu J.Z."/>
            <person name="Shao H.Z."/>
            <person name="Wang X."/>
            <person name="Wang C.C."/>
            <person name="Yang T.C."/>
            <person name="Huo Q.B."/>
            <person name="Li W."/>
            <person name="Chen H.Y."/>
            <person name="Chen S.E."/>
            <person name="Zhou L.G."/>
            <person name="Ni X.B."/>
            <person name="Tian J.H."/>
            <person name="Sheng Y."/>
            <person name="Liu T."/>
            <person name="Pan Y.S."/>
            <person name="Xia L.Y."/>
            <person name="Li J."/>
            <person name="Zhao F."/>
            <person name="Cao W.C."/>
        </authorList>
    </citation>
    <scope>NUCLEOTIDE SEQUENCE</scope>
    <source>
        <strain evidence="2">Rmic-2018</strain>
    </source>
</reference>
<feature type="region of interest" description="Disordered" evidence="1">
    <location>
        <begin position="1"/>
        <end position="34"/>
    </location>
</feature>
<evidence type="ECO:0000313" key="3">
    <source>
        <dbReference type="Proteomes" id="UP000821866"/>
    </source>
</evidence>
<dbReference type="EMBL" id="JABSTU010000001">
    <property type="protein sequence ID" value="KAH8041361.1"/>
    <property type="molecule type" value="Genomic_DNA"/>
</dbReference>
<evidence type="ECO:0000256" key="1">
    <source>
        <dbReference type="SAM" id="MobiDB-lite"/>
    </source>
</evidence>
<comment type="caution">
    <text evidence="2">The sequence shown here is derived from an EMBL/GenBank/DDBJ whole genome shotgun (WGS) entry which is preliminary data.</text>
</comment>
<dbReference type="Proteomes" id="UP000821866">
    <property type="component" value="Chromosome 1"/>
</dbReference>
<proteinExistence type="predicted"/>
<sequence>MSARIHRRPSRQVKTEEARSAENPANASTRSLHARRNHHACRGPLLGCPFGSSLLTRLLWTAAFCSDVRGEARHRPGLLGERRAPPMAPLQTRSPHPHPDASQRCEESGEASCTLVRHLGRVPTTLLQANACTTAQITRVVSRLLRTPARVPPQNLAEPTYLGIDVMRSMRREGDRVAIFLLSETS</sequence>
<accession>A0A9J6F457</accession>
<dbReference type="AlphaFoldDB" id="A0A9J6F457"/>
<name>A0A9J6F457_RHIMP</name>
<protein>
    <submittedName>
        <fullName evidence="2">Uncharacterized protein</fullName>
    </submittedName>
</protein>
<feature type="compositionally biased region" description="Basic residues" evidence="1">
    <location>
        <begin position="1"/>
        <end position="11"/>
    </location>
</feature>
<feature type="region of interest" description="Disordered" evidence="1">
    <location>
        <begin position="78"/>
        <end position="105"/>
    </location>
</feature>